<name>A0A1E3PFG1_9ASCO</name>
<dbReference type="EMBL" id="KV454412">
    <property type="protein sequence ID" value="ODQ64145.1"/>
    <property type="molecule type" value="Genomic_DNA"/>
</dbReference>
<evidence type="ECO:0000313" key="2">
    <source>
        <dbReference type="Proteomes" id="UP000095009"/>
    </source>
</evidence>
<sequence length="58" mass="6791">MYYGVLDKGKCHHRCVFYDGRCYSLGGTDLNWETLSEIRVLELPLSERSFRDSETIET</sequence>
<reference evidence="1 2" key="1">
    <citation type="journal article" date="2016" name="Proc. Natl. Acad. Sci. U.S.A.">
        <title>Comparative genomics of biotechnologically important yeasts.</title>
        <authorList>
            <person name="Riley R."/>
            <person name="Haridas S."/>
            <person name="Wolfe K.H."/>
            <person name="Lopes M.R."/>
            <person name="Hittinger C.T."/>
            <person name="Goeker M."/>
            <person name="Salamov A.A."/>
            <person name="Wisecaver J.H."/>
            <person name="Long T.M."/>
            <person name="Calvey C.H."/>
            <person name="Aerts A.L."/>
            <person name="Barry K.W."/>
            <person name="Choi C."/>
            <person name="Clum A."/>
            <person name="Coughlan A.Y."/>
            <person name="Deshpande S."/>
            <person name="Douglass A.P."/>
            <person name="Hanson S.J."/>
            <person name="Klenk H.-P."/>
            <person name="LaButti K.M."/>
            <person name="Lapidus A."/>
            <person name="Lindquist E.A."/>
            <person name="Lipzen A.M."/>
            <person name="Meier-Kolthoff J.P."/>
            <person name="Ohm R.A."/>
            <person name="Otillar R.P."/>
            <person name="Pangilinan J.L."/>
            <person name="Peng Y."/>
            <person name="Rokas A."/>
            <person name="Rosa C.A."/>
            <person name="Scheuner C."/>
            <person name="Sibirny A.A."/>
            <person name="Slot J.C."/>
            <person name="Stielow J.B."/>
            <person name="Sun H."/>
            <person name="Kurtzman C.P."/>
            <person name="Blackwell M."/>
            <person name="Grigoriev I.V."/>
            <person name="Jeffries T.W."/>
        </authorList>
    </citation>
    <scope>NUCLEOTIDE SEQUENCE [LARGE SCALE GENOMIC DNA]</scope>
    <source>
        <strain evidence="1 2">DSM 6958</strain>
    </source>
</reference>
<gene>
    <name evidence="1" type="ORF">NADFUDRAFT_83717</name>
</gene>
<proteinExistence type="predicted"/>
<protein>
    <submittedName>
        <fullName evidence="1">Uncharacterized protein</fullName>
    </submittedName>
</protein>
<accession>A0A1E3PFG1</accession>
<dbReference type="AlphaFoldDB" id="A0A1E3PFG1"/>
<evidence type="ECO:0000313" key="1">
    <source>
        <dbReference type="EMBL" id="ODQ64145.1"/>
    </source>
</evidence>
<dbReference type="Proteomes" id="UP000095009">
    <property type="component" value="Unassembled WGS sequence"/>
</dbReference>
<keyword evidence="2" id="KW-1185">Reference proteome</keyword>
<organism evidence="1 2">
    <name type="scientific">Nadsonia fulvescens var. elongata DSM 6958</name>
    <dbReference type="NCBI Taxonomy" id="857566"/>
    <lineage>
        <taxon>Eukaryota</taxon>
        <taxon>Fungi</taxon>
        <taxon>Dikarya</taxon>
        <taxon>Ascomycota</taxon>
        <taxon>Saccharomycotina</taxon>
        <taxon>Dipodascomycetes</taxon>
        <taxon>Dipodascales</taxon>
        <taxon>Dipodascales incertae sedis</taxon>
        <taxon>Nadsonia</taxon>
    </lineage>
</organism>